<dbReference type="Proteomes" id="UP000231469">
    <property type="component" value="Unassembled WGS sequence"/>
</dbReference>
<reference evidence="2" key="1">
    <citation type="submission" date="2017-09" db="EMBL/GenBank/DDBJ databases">
        <title>Depth-based differentiation of microbial function through sediment-hosted aquifers and enrichment of novel symbionts in the deep terrestrial subsurface.</title>
        <authorList>
            <person name="Probst A.J."/>
            <person name="Ladd B."/>
            <person name="Jarett J.K."/>
            <person name="Geller-Mcgrath D.E."/>
            <person name="Sieber C.M.K."/>
            <person name="Emerson J.B."/>
            <person name="Anantharaman K."/>
            <person name="Thomas B.C."/>
            <person name="Malmstrom R."/>
            <person name="Stieglmeier M."/>
            <person name="Klingl A."/>
            <person name="Woyke T."/>
            <person name="Ryan C.M."/>
            <person name="Banfield J.F."/>
        </authorList>
    </citation>
    <scope>NUCLEOTIDE SEQUENCE [LARGE SCALE GENOMIC DNA]</scope>
</reference>
<evidence type="ECO:0000313" key="1">
    <source>
        <dbReference type="EMBL" id="PJA02567.1"/>
    </source>
</evidence>
<organism evidence="1 2">
    <name type="scientific">bacterium (Candidatus Gribaldobacteria) CG_4_10_14_0_2_um_filter_36_18</name>
    <dbReference type="NCBI Taxonomy" id="2014264"/>
    <lineage>
        <taxon>Bacteria</taxon>
        <taxon>Candidatus Gribaldobacteria</taxon>
    </lineage>
</organism>
<dbReference type="AlphaFoldDB" id="A0A2M7VL51"/>
<comment type="caution">
    <text evidence="1">The sequence shown here is derived from an EMBL/GenBank/DDBJ whole genome shotgun (WGS) entry which is preliminary data.</text>
</comment>
<accession>A0A2M7VL51</accession>
<name>A0A2M7VL51_9BACT</name>
<proteinExistence type="predicted"/>
<dbReference type="EMBL" id="PFPS01000004">
    <property type="protein sequence ID" value="PJA02567.1"/>
    <property type="molecule type" value="Genomic_DNA"/>
</dbReference>
<evidence type="ECO:0000313" key="2">
    <source>
        <dbReference type="Proteomes" id="UP000231469"/>
    </source>
</evidence>
<sequence length="227" mass="26822">MKNIKEKYSKELACIAFGLVWLPEDATNPNFEFVTNCITDIIKDQQFNKLEAFRFKLDLSLLNIFLAMYAVNLYVDNENEAKEIIDPMRKYFLDMFEADYSKVKTKEQFEQQNIILGDFIQRESERRLIKAEIESIIHKNVDIDNMKMNHRSLLDMLYPYRVAGYKQAIETQGNLGPMFSIAQEFSRHFTGNENDKDNGWLVVRLSLLFGYISTIFTEYCRHNFSRK</sequence>
<protein>
    <submittedName>
        <fullName evidence="1">Uncharacterized protein</fullName>
    </submittedName>
</protein>
<gene>
    <name evidence="1" type="ORF">COX73_00075</name>
</gene>